<dbReference type="GO" id="GO:0015379">
    <property type="term" value="F:potassium:chloride symporter activity"/>
    <property type="evidence" value="ECO:0007669"/>
    <property type="project" value="InterPro"/>
</dbReference>
<keyword evidence="6" id="KW-0633">Potassium transport</keyword>
<organism evidence="14 15">
    <name type="scientific">Tepidimicrobium xylanilyticum</name>
    <dbReference type="NCBI Taxonomy" id="1123352"/>
    <lineage>
        <taxon>Bacteria</taxon>
        <taxon>Bacillati</taxon>
        <taxon>Bacillota</taxon>
        <taxon>Tissierellia</taxon>
        <taxon>Tissierellales</taxon>
        <taxon>Tepidimicrobiaceae</taxon>
        <taxon>Tepidimicrobium</taxon>
    </lineage>
</organism>
<dbReference type="NCBIfam" id="TIGR00933">
    <property type="entry name" value="2a38"/>
    <property type="match status" value="1"/>
</dbReference>
<evidence type="ECO:0000256" key="9">
    <source>
        <dbReference type="ARBA" id="ARBA00022989"/>
    </source>
</evidence>
<evidence type="ECO:0000256" key="11">
    <source>
        <dbReference type="ARBA" id="ARBA00023136"/>
    </source>
</evidence>
<keyword evidence="12" id="KW-0479">Metal-binding</keyword>
<feature type="transmembrane region" description="Helical" evidence="13">
    <location>
        <begin position="389"/>
        <end position="413"/>
    </location>
</feature>
<feature type="transmembrane region" description="Helical" evidence="13">
    <location>
        <begin position="331"/>
        <end position="350"/>
    </location>
</feature>
<evidence type="ECO:0000256" key="10">
    <source>
        <dbReference type="ARBA" id="ARBA00023065"/>
    </source>
</evidence>
<evidence type="ECO:0000256" key="4">
    <source>
        <dbReference type="ARBA" id="ARBA00022475"/>
    </source>
</evidence>
<evidence type="ECO:0000256" key="2">
    <source>
        <dbReference type="ARBA" id="ARBA00009137"/>
    </source>
</evidence>
<dbReference type="Pfam" id="PF02386">
    <property type="entry name" value="TrkH"/>
    <property type="match status" value="1"/>
</dbReference>
<feature type="transmembrane region" description="Helical" evidence="13">
    <location>
        <begin position="12"/>
        <end position="32"/>
    </location>
</feature>
<dbReference type="PIRSF" id="PIRSF006247">
    <property type="entry name" value="TrkH"/>
    <property type="match status" value="1"/>
</dbReference>
<name>A0A1H3EMF1_9FIRM</name>
<feature type="transmembrane region" description="Helical" evidence="13">
    <location>
        <begin position="454"/>
        <end position="474"/>
    </location>
</feature>
<feature type="binding site" evidence="12">
    <location>
        <position position="218"/>
    </location>
    <ligand>
        <name>K(+)</name>
        <dbReference type="ChEBI" id="CHEBI:29103"/>
    </ligand>
</feature>
<keyword evidence="15" id="KW-1185">Reference proteome</keyword>
<comment type="similarity">
    <text evidence="2">Belongs to the TrkH potassium transport family.</text>
</comment>
<feature type="binding site" evidence="12">
    <location>
        <position position="110"/>
    </location>
    <ligand>
        <name>K(+)</name>
        <dbReference type="ChEBI" id="CHEBI:29103"/>
    </ligand>
</feature>
<keyword evidence="10" id="KW-0406">Ion transport</keyword>
<feature type="transmembrane region" description="Helical" evidence="13">
    <location>
        <begin position="269"/>
        <end position="289"/>
    </location>
</feature>
<protein>
    <submittedName>
        <fullName evidence="14">Trk system potassium uptake protein TrkH</fullName>
    </submittedName>
</protein>
<feature type="binding site" evidence="12">
    <location>
        <position position="431"/>
    </location>
    <ligand>
        <name>K(+)</name>
        <dbReference type="ChEBI" id="CHEBI:29103"/>
    </ligand>
</feature>
<comment type="subcellular location">
    <subcellularLocation>
        <location evidence="1">Cell inner membrane</location>
        <topology evidence="1">Multi-pass membrane protein</topology>
    </subcellularLocation>
</comment>
<evidence type="ECO:0000256" key="6">
    <source>
        <dbReference type="ARBA" id="ARBA00022538"/>
    </source>
</evidence>
<evidence type="ECO:0000256" key="7">
    <source>
        <dbReference type="ARBA" id="ARBA00022692"/>
    </source>
</evidence>
<feature type="binding site" evidence="12">
    <location>
        <position position="314"/>
    </location>
    <ligand>
        <name>K(+)</name>
        <dbReference type="ChEBI" id="CHEBI:29103"/>
    </ligand>
</feature>
<evidence type="ECO:0000256" key="3">
    <source>
        <dbReference type="ARBA" id="ARBA00022448"/>
    </source>
</evidence>
<feature type="transmembrane region" description="Helical" evidence="13">
    <location>
        <begin position="180"/>
        <end position="205"/>
    </location>
</feature>
<dbReference type="GO" id="GO:0005886">
    <property type="term" value="C:plasma membrane"/>
    <property type="evidence" value="ECO:0007669"/>
    <property type="project" value="UniProtKB-SubCell"/>
</dbReference>
<evidence type="ECO:0000313" key="15">
    <source>
        <dbReference type="Proteomes" id="UP000198828"/>
    </source>
</evidence>
<evidence type="ECO:0000313" key="14">
    <source>
        <dbReference type="EMBL" id="SDX79922.1"/>
    </source>
</evidence>
<feature type="transmembrane region" description="Helical" evidence="13">
    <location>
        <begin position="234"/>
        <end position="257"/>
    </location>
</feature>
<keyword evidence="4" id="KW-1003">Cell membrane</keyword>
<feature type="binding site" evidence="12">
    <location>
        <position position="109"/>
    </location>
    <ligand>
        <name>K(+)</name>
        <dbReference type="ChEBI" id="CHEBI:29103"/>
    </ligand>
</feature>
<evidence type="ECO:0000256" key="1">
    <source>
        <dbReference type="ARBA" id="ARBA00004429"/>
    </source>
</evidence>
<feature type="transmembrane region" description="Helical" evidence="13">
    <location>
        <begin position="134"/>
        <end position="159"/>
    </location>
</feature>
<feature type="transmembrane region" description="Helical" evidence="13">
    <location>
        <begin position="38"/>
        <end position="57"/>
    </location>
</feature>
<dbReference type="RefSeq" id="WP_093754996.1">
    <property type="nucleotide sequence ID" value="NZ_FNNG01000021.1"/>
</dbReference>
<dbReference type="Proteomes" id="UP000198828">
    <property type="component" value="Unassembled WGS sequence"/>
</dbReference>
<keyword evidence="3" id="KW-0813">Transport</keyword>
<evidence type="ECO:0000256" key="5">
    <source>
        <dbReference type="ARBA" id="ARBA00022519"/>
    </source>
</evidence>
<keyword evidence="5" id="KW-0997">Cell inner membrane</keyword>
<dbReference type="AlphaFoldDB" id="A0A1H3EMF1"/>
<gene>
    <name evidence="14" type="ORF">SAMN05660923_02955</name>
</gene>
<evidence type="ECO:0000256" key="8">
    <source>
        <dbReference type="ARBA" id="ARBA00022958"/>
    </source>
</evidence>
<dbReference type="InterPro" id="IPR004772">
    <property type="entry name" value="TrkH"/>
</dbReference>
<evidence type="ECO:0000256" key="12">
    <source>
        <dbReference type="PIRSR" id="PIRSR006247-1"/>
    </source>
</evidence>
<evidence type="ECO:0000256" key="13">
    <source>
        <dbReference type="SAM" id="Phobius"/>
    </source>
</evidence>
<keyword evidence="8 12" id="KW-0630">Potassium</keyword>
<dbReference type="InterPro" id="IPR003445">
    <property type="entry name" value="Cat_transpt"/>
</dbReference>
<dbReference type="EMBL" id="FNNG01000021">
    <property type="protein sequence ID" value="SDX79922.1"/>
    <property type="molecule type" value="Genomic_DNA"/>
</dbReference>
<keyword evidence="7 13" id="KW-0812">Transmembrane</keyword>
<feature type="binding site" evidence="12">
    <location>
        <position position="432"/>
    </location>
    <ligand>
        <name>K(+)</name>
        <dbReference type="ChEBI" id="CHEBI:29103"/>
    </ligand>
</feature>
<dbReference type="GO" id="GO:0046872">
    <property type="term" value="F:metal ion binding"/>
    <property type="evidence" value="ECO:0007669"/>
    <property type="project" value="UniProtKB-KW"/>
</dbReference>
<keyword evidence="9 13" id="KW-1133">Transmembrane helix</keyword>
<proteinExistence type="inferred from homology"/>
<feature type="binding site" evidence="12">
    <location>
        <position position="315"/>
    </location>
    <ligand>
        <name>K(+)</name>
        <dbReference type="ChEBI" id="CHEBI:29103"/>
    </ligand>
</feature>
<dbReference type="OrthoDB" id="9810952at2"/>
<keyword evidence="11 13" id="KW-0472">Membrane</keyword>
<sequence length="489" mass="53767">MNFGAITSILGHLLIVEAGLMVPSLLVAFFYGSYDWKAILLSIIITGAVGFVMSRVFKYKKDIQIKEGLAIVGFGWILVSIFGALPFIFSNTIPSWIDAFFETVSGFTTTGASIVDNIESFPKGVLFWRSFTHWIGGMGILVFTVALMPMLGIGGFQIYKTESPGPTPDRIVPRVRDTAKILYTIYTSITIIQIILLVLGGMSLYDSALHTFGTVGTGGFGIKAISVGYYQSTYIHLVIGIFMTLCGANFSLHYLLVKGKWREVVRNNELRFYLGTILFSVILIAINIYSPMKYNNFGIALRDSFFQVSSIITTTGYVTVDFDKWPTFSKVILFALMFIGGCAGSTAGGIKNIRIVVLLKSIRREFYRILHPRAVIPIKVDGKVISNNIIAGISSFFALFIFIFIITTMIVSLDGVDFESATSAVASTLGNVGPAFGFAGPSRSYSGFSDLSKFVMSVCMLLGRLEIFTLLILLNPSLWKSEGFNIRLN</sequence>
<dbReference type="PANTHER" id="PTHR32024">
    <property type="entry name" value="TRK SYSTEM POTASSIUM UPTAKE PROTEIN TRKG-RELATED"/>
    <property type="match status" value="1"/>
</dbReference>
<dbReference type="PANTHER" id="PTHR32024:SF2">
    <property type="entry name" value="TRK SYSTEM POTASSIUM UPTAKE PROTEIN TRKG-RELATED"/>
    <property type="match status" value="1"/>
</dbReference>
<accession>A0A1H3EMF1</accession>
<reference evidence="14 15" key="1">
    <citation type="submission" date="2016-10" db="EMBL/GenBank/DDBJ databases">
        <authorList>
            <person name="de Groot N.N."/>
        </authorList>
    </citation>
    <scope>NUCLEOTIDE SEQUENCE [LARGE SCALE GENOMIC DNA]</scope>
    <source>
        <strain evidence="14 15">DSM 23310</strain>
    </source>
</reference>
<feature type="transmembrane region" description="Helical" evidence="13">
    <location>
        <begin position="69"/>
        <end position="89"/>
    </location>
</feature>